<sequence>MSDDPQRPEPRSFTAVFADLKDLAQSEGALHEISGLVYRDWVITYDQRDGRVTNDLEYRWSTSRLNKNELMLLVGLMVQSPSHHTYSTVVFDGDFVERADTLLRELHDRILVDAIPAFDSNTRTFADGHDHVAPLAREAIYYGAENFYMHQLLKFTRVRYRNDATWLLQNAGVSIRPIIDITTFILNRINAQMSAIGHLREEGQTFGNGDLTNSLLIDKADLRKRFGSKVDAYIGKFATPITGANEGFTDPFAVNAVAISPLIDMGQHLYVANQFRLVESLYESPFYWMGLDKAYLNTLAAHRGAFLEQTTAQILRSVFGADHVFENVILYHGSKDRAGEIDVLVVYGEFVLIVQAKSKRVTMKARAGDLDALNADFKGAIQDPYEQALSCGNLIQSGARCISPDGKDVDLPHLPRTFPVVILSDPFPSSTLLSHSLLKRSPGGAPVIWDIGVLDCVARMLPAPIDLLFYLQCRAQVFETVMSDSEYNYLGYHIKAKLALPPDVDGMTLDRDFATVVDDFMLAADFGISVARPAGVLERLSIPVISELLQFLKHSDPRLSSIVVDLYDFSQTALEDLSKTILSVRNEVRRTRKAIKAFSILTGTGGITYAVTSDFSEATRTSAEMIGRKHKYDQCRERWYVIVDCVGTEVHVDGLLPLVYPWLEDGTEARNSEIVASIFNSTFQERRVGEGSFAEPQHQGYTPPPAQKRSAAHDADVTGETG</sequence>
<evidence type="ECO:0000313" key="8">
    <source>
        <dbReference type="Proteomes" id="UP000576087"/>
    </source>
</evidence>
<evidence type="ECO:0000313" key="4">
    <source>
        <dbReference type="EMBL" id="MBB4410594.1"/>
    </source>
</evidence>
<dbReference type="EMBL" id="JACIGY010000001">
    <property type="protein sequence ID" value="MBB4410594.1"/>
    <property type="molecule type" value="Genomic_DNA"/>
</dbReference>
<proteinExistence type="predicted"/>
<dbReference type="AlphaFoldDB" id="A0A7W6Y0Y5"/>
<evidence type="ECO:0000256" key="1">
    <source>
        <dbReference type="SAM" id="MobiDB-lite"/>
    </source>
</evidence>
<dbReference type="Proteomes" id="UP000524535">
    <property type="component" value="Unassembled WGS sequence"/>
</dbReference>
<evidence type="ECO:0000313" key="7">
    <source>
        <dbReference type="Proteomes" id="UP000524535"/>
    </source>
</evidence>
<comment type="caution">
    <text evidence="5">The sequence shown here is derived from an EMBL/GenBank/DDBJ whole genome shotgun (WGS) entry which is preliminary data.</text>
</comment>
<evidence type="ECO:0000313" key="5">
    <source>
        <dbReference type="EMBL" id="MBB4445282.1"/>
    </source>
</evidence>
<evidence type="ECO:0000313" key="3">
    <source>
        <dbReference type="EMBL" id="MBB4347012.1"/>
    </source>
</evidence>
<dbReference type="Proteomes" id="UP000576087">
    <property type="component" value="Unassembled WGS sequence"/>
</dbReference>
<dbReference type="Pfam" id="PF08378">
    <property type="entry name" value="NERD"/>
    <property type="match status" value="1"/>
</dbReference>
<dbReference type="InterPro" id="IPR011528">
    <property type="entry name" value="NERD"/>
</dbReference>
<gene>
    <name evidence="4" type="ORF">GGE31_001065</name>
    <name evidence="3" type="ORF">GGE33_000720</name>
    <name evidence="5" type="ORF">GGE35_001064</name>
</gene>
<accession>A0A7W6Y0Y5</accession>
<dbReference type="EMBL" id="JACIGW010000001">
    <property type="protein sequence ID" value="MBB4347012.1"/>
    <property type="molecule type" value="Genomic_DNA"/>
</dbReference>
<keyword evidence="7" id="KW-1185">Reference proteome</keyword>
<feature type="domain" description="NERD" evidence="2">
    <location>
        <begin position="303"/>
        <end position="395"/>
    </location>
</feature>
<evidence type="ECO:0000259" key="2">
    <source>
        <dbReference type="Pfam" id="PF08378"/>
    </source>
</evidence>
<dbReference type="RefSeq" id="WP_210303563.1">
    <property type="nucleotide sequence ID" value="NZ_JACIGW010000001.1"/>
</dbReference>
<dbReference type="EMBL" id="JACIHM010000001">
    <property type="protein sequence ID" value="MBB4445282.1"/>
    <property type="molecule type" value="Genomic_DNA"/>
</dbReference>
<organism evidence="5 8">
    <name type="scientific">Aliirhizobium cellulosilyticum</name>
    <dbReference type="NCBI Taxonomy" id="393664"/>
    <lineage>
        <taxon>Bacteria</taxon>
        <taxon>Pseudomonadati</taxon>
        <taxon>Pseudomonadota</taxon>
        <taxon>Alphaproteobacteria</taxon>
        <taxon>Hyphomicrobiales</taxon>
        <taxon>Rhizobiaceae</taxon>
        <taxon>Aliirhizobium</taxon>
    </lineage>
</organism>
<name>A0A7W6Y0Y5_9HYPH</name>
<dbReference type="Proteomes" id="UP000520770">
    <property type="component" value="Unassembled WGS sequence"/>
</dbReference>
<feature type="region of interest" description="Disordered" evidence="1">
    <location>
        <begin position="690"/>
        <end position="722"/>
    </location>
</feature>
<reference evidence="6 7" key="1">
    <citation type="submission" date="2020-08" db="EMBL/GenBank/DDBJ databases">
        <title>Genomic Encyclopedia of Type Strains, Phase IV (KMG-V): Genome sequencing to study the core and pangenomes of soil and plant-associated prokaryotes.</title>
        <authorList>
            <person name="Whitman W."/>
        </authorList>
    </citation>
    <scope>NUCLEOTIDE SEQUENCE [LARGE SCALE GENOMIC DNA]</scope>
    <source>
        <strain evidence="4 7">SEMIA 444</strain>
        <strain evidence="3 6">SEMIA 448</strain>
        <strain evidence="5 8">SEMIA 452</strain>
    </source>
</reference>
<evidence type="ECO:0000313" key="6">
    <source>
        <dbReference type="Proteomes" id="UP000520770"/>
    </source>
</evidence>
<protein>
    <recommendedName>
        <fullName evidence="2">NERD domain-containing protein</fullName>
    </recommendedName>
</protein>